<evidence type="ECO:0000313" key="1">
    <source>
        <dbReference type="EMBL" id="JAI07142.1"/>
    </source>
</evidence>
<reference evidence="1" key="1">
    <citation type="submission" date="2014-11" db="EMBL/GenBank/DDBJ databases">
        <authorList>
            <person name="Amaro Gonzalez C."/>
        </authorList>
    </citation>
    <scope>NUCLEOTIDE SEQUENCE</scope>
</reference>
<accession>A0A0E9XXI3</accession>
<reference evidence="1" key="2">
    <citation type="journal article" date="2015" name="Fish Shellfish Immunol.">
        <title>Early steps in the European eel (Anguilla anguilla)-Vibrio vulnificus interaction in the gills: Role of the RtxA13 toxin.</title>
        <authorList>
            <person name="Callol A."/>
            <person name="Pajuelo D."/>
            <person name="Ebbesson L."/>
            <person name="Teles M."/>
            <person name="MacKenzie S."/>
            <person name="Amaro C."/>
        </authorList>
    </citation>
    <scope>NUCLEOTIDE SEQUENCE</scope>
</reference>
<protein>
    <submittedName>
        <fullName evidence="1">Uncharacterized protein</fullName>
    </submittedName>
</protein>
<organism evidence="1">
    <name type="scientific">Anguilla anguilla</name>
    <name type="common">European freshwater eel</name>
    <name type="synonym">Muraena anguilla</name>
    <dbReference type="NCBI Taxonomy" id="7936"/>
    <lineage>
        <taxon>Eukaryota</taxon>
        <taxon>Metazoa</taxon>
        <taxon>Chordata</taxon>
        <taxon>Craniata</taxon>
        <taxon>Vertebrata</taxon>
        <taxon>Euteleostomi</taxon>
        <taxon>Actinopterygii</taxon>
        <taxon>Neopterygii</taxon>
        <taxon>Teleostei</taxon>
        <taxon>Anguilliformes</taxon>
        <taxon>Anguillidae</taxon>
        <taxon>Anguilla</taxon>
    </lineage>
</organism>
<proteinExistence type="predicted"/>
<dbReference type="EMBL" id="GBXM01001436">
    <property type="protein sequence ID" value="JAI07142.1"/>
    <property type="molecule type" value="Transcribed_RNA"/>
</dbReference>
<sequence length="15" mass="1478">MVSGRLLALGVGFSA</sequence>
<name>A0A0E9XXI3_ANGAN</name>